<dbReference type="Pfam" id="PF23159">
    <property type="entry name" value="WHD_Rok"/>
    <property type="match status" value="1"/>
</dbReference>
<accession>A0A377FRL8</accession>
<dbReference type="Proteomes" id="UP000254060">
    <property type="component" value="Unassembled WGS sequence"/>
</dbReference>
<dbReference type="InterPro" id="IPR056984">
    <property type="entry name" value="WH_Rok"/>
</dbReference>
<feature type="domain" description="Repressor Rok winged helix" evidence="2">
    <location>
        <begin position="70"/>
        <end position="122"/>
    </location>
</feature>
<keyword evidence="1" id="KW-0175">Coiled coil</keyword>
<evidence type="ECO:0000313" key="4">
    <source>
        <dbReference type="Proteomes" id="UP000254060"/>
    </source>
</evidence>
<sequence>METTNVNEHIYRELMEIEESYRQLQRRAEYLISELSRDKREDDVMSDATKRLRPRRVNQRYPLEVYVHQVTDLLKERKTMSVRDIQMELELRYRHHISNIYQLMVKIESVNPEIKKIGRGLYTYEAAENVTTEPAHA</sequence>
<dbReference type="OrthoDB" id="2355645at2"/>
<evidence type="ECO:0000259" key="2">
    <source>
        <dbReference type="Pfam" id="PF23159"/>
    </source>
</evidence>
<evidence type="ECO:0000313" key="3">
    <source>
        <dbReference type="EMBL" id="STO07472.1"/>
    </source>
</evidence>
<organism evidence="3 4">
    <name type="scientific">Exiguobacterium aurantiacum</name>
    <dbReference type="NCBI Taxonomy" id="33987"/>
    <lineage>
        <taxon>Bacteria</taxon>
        <taxon>Bacillati</taxon>
        <taxon>Bacillota</taxon>
        <taxon>Bacilli</taxon>
        <taxon>Bacillales</taxon>
        <taxon>Bacillales Family XII. Incertae Sedis</taxon>
        <taxon>Exiguobacterium</taxon>
    </lineage>
</organism>
<gene>
    <name evidence="3" type="ORF">NCTC13163_00819</name>
</gene>
<reference evidence="3 4" key="1">
    <citation type="submission" date="2018-06" db="EMBL/GenBank/DDBJ databases">
        <authorList>
            <consortium name="Pathogen Informatics"/>
            <person name="Doyle S."/>
        </authorList>
    </citation>
    <scope>NUCLEOTIDE SEQUENCE [LARGE SCALE GENOMIC DNA]</scope>
    <source>
        <strain evidence="3 4">NCTC13163</strain>
    </source>
</reference>
<dbReference type="EMBL" id="UGGP01000001">
    <property type="protein sequence ID" value="STO07472.1"/>
    <property type="molecule type" value="Genomic_DNA"/>
</dbReference>
<proteinExistence type="predicted"/>
<dbReference type="AlphaFoldDB" id="A0A377FRL8"/>
<protein>
    <recommendedName>
        <fullName evidence="2">Repressor Rok winged helix domain-containing protein</fullName>
    </recommendedName>
</protein>
<feature type="coiled-coil region" evidence="1">
    <location>
        <begin position="7"/>
        <end position="41"/>
    </location>
</feature>
<dbReference type="STRING" id="1397694.GCA_000702585_01333"/>
<name>A0A377FRL8_9BACL</name>
<evidence type="ECO:0000256" key="1">
    <source>
        <dbReference type="SAM" id="Coils"/>
    </source>
</evidence>
<dbReference type="RefSeq" id="WP_024370506.1">
    <property type="nucleotide sequence ID" value="NZ_UGGP01000001.1"/>
</dbReference>